<keyword evidence="2" id="KW-0547">Nucleotide-binding</keyword>
<dbReference type="Gene3D" id="3.40.50.300">
    <property type="entry name" value="P-loop containing nucleotide triphosphate hydrolases"/>
    <property type="match status" value="1"/>
</dbReference>
<dbReference type="CDD" id="cd03219">
    <property type="entry name" value="ABC_Mj1267_LivG_branched"/>
    <property type="match status" value="1"/>
</dbReference>
<dbReference type="SMART" id="SM00382">
    <property type="entry name" value="AAA"/>
    <property type="match status" value="1"/>
</dbReference>
<evidence type="ECO:0000256" key="3">
    <source>
        <dbReference type="ARBA" id="ARBA00022840"/>
    </source>
</evidence>
<dbReference type="InterPro" id="IPR027417">
    <property type="entry name" value="P-loop_NTPase"/>
</dbReference>
<dbReference type="AlphaFoldDB" id="A0A6H1P661"/>
<proteinExistence type="predicted"/>
<keyword evidence="1" id="KW-0813">Transport</keyword>
<evidence type="ECO:0000313" key="5">
    <source>
        <dbReference type="EMBL" id="QIZ09008.1"/>
    </source>
</evidence>
<dbReference type="PROSITE" id="PS50893">
    <property type="entry name" value="ABC_TRANSPORTER_2"/>
    <property type="match status" value="1"/>
</dbReference>
<dbReference type="Pfam" id="PF00005">
    <property type="entry name" value="ABC_tran"/>
    <property type="match status" value="1"/>
</dbReference>
<dbReference type="PANTHER" id="PTHR45772:SF9">
    <property type="entry name" value="CONSERVED COMPONENT OF ABC TRANSPORTER FOR NATURAL AMINO ACIDS"/>
    <property type="match status" value="1"/>
</dbReference>
<dbReference type="Proteomes" id="UP000501868">
    <property type="component" value="Chromosome"/>
</dbReference>
<dbReference type="InterPro" id="IPR032823">
    <property type="entry name" value="BCA_ABC_TP_C"/>
</dbReference>
<protein>
    <submittedName>
        <fullName evidence="5">ABC transporter ATP-binding protein</fullName>
    </submittedName>
</protein>
<dbReference type="InterPro" id="IPR003593">
    <property type="entry name" value="AAA+_ATPase"/>
</dbReference>
<evidence type="ECO:0000259" key="4">
    <source>
        <dbReference type="PROSITE" id="PS50893"/>
    </source>
</evidence>
<dbReference type="GO" id="GO:0005886">
    <property type="term" value="C:plasma membrane"/>
    <property type="evidence" value="ECO:0007669"/>
    <property type="project" value="TreeGrafter"/>
</dbReference>
<reference evidence="5 6" key="1">
    <citation type="submission" date="2020-04" db="EMBL/GenBank/DDBJ databases">
        <title>Genome-Wide Identification of 5-Methylcytosine Sites in Bacterial Genomes By High-Throughput Sequencing of MspJI Restriction Fragments.</title>
        <authorList>
            <person name="Wu V."/>
        </authorList>
    </citation>
    <scope>NUCLEOTIDE SEQUENCE [LARGE SCALE GENOMIC DNA]</scope>
    <source>
        <strain evidence="5 6">S2</strain>
    </source>
</reference>
<dbReference type="SUPFAM" id="SSF52540">
    <property type="entry name" value="P-loop containing nucleoside triphosphate hydrolases"/>
    <property type="match status" value="1"/>
</dbReference>
<keyword evidence="3 5" id="KW-0067">ATP-binding</keyword>
<dbReference type="InterPro" id="IPR003439">
    <property type="entry name" value="ABC_transporter-like_ATP-bd"/>
</dbReference>
<dbReference type="GO" id="GO:0005524">
    <property type="term" value="F:ATP binding"/>
    <property type="evidence" value="ECO:0007669"/>
    <property type="project" value="UniProtKB-KW"/>
</dbReference>
<dbReference type="GO" id="GO:0016887">
    <property type="term" value="F:ATP hydrolysis activity"/>
    <property type="evidence" value="ECO:0007669"/>
    <property type="project" value="InterPro"/>
</dbReference>
<accession>A0A6H1P661</accession>
<dbReference type="PANTHER" id="PTHR45772">
    <property type="entry name" value="CONSERVED COMPONENT OF ABC TRANSPORTER FOR NATURAL AMINO ACIDS-RELATED"/>
    <property type="match status" value="1"/>
</dbReference>
<sequence length="264" mass="29454">MSSNLVDDSSILTVKYLSKSFGGVKAVNNLSFSVKENNIHAIIGPNGAGKSTLFNLITGVIPPDEGKIQLFNQDITSLRPDKIAERGVSRTFQNIRLFPDMTVFETVLIGTYLLTGGKLLPAIFRTKSFRKKEREARQRIEEIIKFVGLWDMRHEYAARLSYGNQRRVEIARALATNPDLLLLDEPTAGMNQKETKELMQLFSQVNNQGITILIIAHDMHLVNTLSNKITVINFGEKLVEGPPEMIQSHPAVLEAYMGRGEANA</sequence>
<evidence type="ECO:0000256" key="2">
    <source>
        <dbReference type="ARBA" id="ARBA00022741"/>
    </source>
</evidence>
<feature type="domain" description="ABC transporter" evidence="4">
    <location>
        <begin position="12"/>
        <end position="259"/>
    </location>
</feature>
<dbReference type="FunFam" id="3.40.50.300:FF:000421">
    <property type="entry name" value="Branched-chain amino acid ABC transporter ATP-binding protein"/>
    <property type="match status" value="1"/>
</dbReference>
<gene>
    <name evidence="5" type="ORF">HFZ78_21800</name>
</gene>
<evidence type="ECO:0000313" key="6">
    <source>
        <dbReference type="Proteomes" id="UP000501868"/>
    </source>
</evidence>
<organism evidence="5 6">
    <name type="scientific">Priestia megaterium</name>
    <name type="common">Bacillus megaterium</name>
    <dbReference type="NCBI Taxonomy" id="1404"/>
    <lineage>
        <taxon>Bacteria</taxon>
        <taxon>Bacillati</taxon>
        <taxon>Bacillota</taxon>
        <taxon>Bacilli</taxon>
        <taxon>Bacillales</taxon>
        <taxon>Bacillaceae</taxon>
        <taxon>Priestia</taxon>
    </lineage>
</organism>
<name>A0A6H1P661_PRIMG</name>
<dbReference type="EMBL" id="CP051128">
    <property type="protein sequence ID" value="QIZ09008.1"/>
    <property type="molecule type" value="Genomic_DNA"/>
</dbReference>
<reference evidence="5 6" key="2">
    <citation type="submission" date="2020-04" db="EMBL/GenBank/DDBJ databases">
        <authorList>
            <person name="Fomenkov A."/>
            <person name="Anton B.P."/>
            <person name="Roberts R.J."/>
        </authorList>
    </citation>
    <scope>NUCLEOTIDE SEQUENCE [LARGE SCALE GENOMIC DNA]</scope>
    <source>
        <strain evidence="5 6">S2</strain>
    </source>
</reference>
<dbReference type="InterPro" id="IPR051120">
    <property type="entry name" value="ABC_AA/LPS_Transport"/>
</dbReference>
<dbReference type="Pfam" id="PF12399">
    <property type="entry name" value="BCA_ABC_TP_C"/>
    <property type="match status" value="1"/>
</dbReference>
<dbReference type="PROSITE" id="PS00211">
    <property type="entry name" value="ABC_TRANSPORTER_1"/>
    <property type="match status" value="1"/>
</dbReference>
<evidence type="ECO:0000256" key="1">
    <source>
        <dbReference type="ARBA" id="ARBA00022448"/>
    </source>
</evidence>
<dbReference type="InterPro" id="IPR017871">
    <property type="entry name" value="ABC_transporter-like_CS"/>
</dbReference>